<accession>A0A323VC63</accession>
<protein>
    <submittedName>
        <fullName evidence="1">Uncharacterized protein</fullName>
    </submittedName>
</protein>
<dbReference type="AlphaFoldDB" id="A0A323VC63"/>
<dbReference type="Proteomes" id="UP000248259">
    <property type="component" value="Unassembled WGS sequence"/>
</dbReference>
<reference evidence="1 2" key="1">
    <citation type="submission" date="2018-06" db="EMBL/GenBank/DDBJ databases">
        <title>Azoarcus communis strain SWub3 genome.</title>
        <authorList>
            <person name="Zorraquino Salvo V."/>
            <person name="Toubiana D."/>
            <person name="Blumwald E."/>
        </authorList>
    </citation>
    <scope>NUCLEOTIDE SEQUENCE [LARGE SCALE GENOMIC DNA]</scope>
    <source>
        <strain evidence="1 2">SWub3</strain>
    </source>
</reference>
<dbReference type="EMBL" id="QKOE01000002">
    <property type="protein sequence ID" value="PZA17818.1"/>
    <property type="molecule type" value="Genomic_DNA"/>
</dbReference>
<gene>
    <name evidence="1" type="ORF">DNK49_04645</name>
</gene>
<evidence type="ECO:0000313" key="1">
    <source>
        <dbReference type="EMBL" id="PZA17818.1"/>
    </source>
</evidence>
<organism evidence="1 2">
    <name type="scientific">Parazoarcus communis SWub3 = DSM 12120</name>
    <dbReference type="NCBI Taxonomy" id="1121029"/>
    <lineage>
        <taxon>Bacteria</taxon>
        <taxon>Pseudomonadati</taxon>
        <taxon>Pseudomonadota</taxon>
        <taxon>Betaproteobacteria</taxon>
        <taxon>Rhodocyclales</taxon>
        <taxon>Zoogloeaceae</taxon>
        <taxon>Parazoarcus</taxon>
    </lineage>
</organism>
<dbReference type="OrthoDB" id="9182105at2"/>
<keyword evidence="2" id="KW-1185">Reference proteome</keyword>
<name>A0A323VC63_9RHOO</name>
<proteinExistence type="predicted"/>
<evidence type="ECO:0000313" key="2">
    <source>
        <dbReference type="Proteomes" id="UP000248259"/>
    </source>
</evidence>
<sequence length="158" mass="17761">MKSGTWVGLREFLPSELIFDDRETRDILKFFFPRDFQVIDASVITDAVRAFAQGLLIEAIDATAALGWVETLFRSTANPGAGVKQILRKLATSSAKRWFKNSKDMDLSSIKISEHVRNQLSRSFRFQLIGLVVSGRGGSIHRAYVCYGPYSQGERVWG</sequence>
<dbReference type="RefSeq" id="WP_110523162.1">
    <property type="nucleotide sequence ID" value="NZ_QKOE01000002.1"/>
</dbReference>
<comment type="caution">
    <text evidence="1">The sequence shown here is derived from an EMBL/GenBank/DDBJ whole genome shotgun (WGS) entry which is preliminary data.</text>
</comment>